<dbReference type="GO" id="GO:0003676">
    <property type="term" value="F:nucleic acid binding"/>
    <property type="evidence" value="ECO:0007669"/>
    <property type="project" value="InterPro"/>
</dbReference>
<gene>
    <name evidence="1" type="ORF">EZS28_006482</name>
</gene>
<protein>
    <submittedName>
        <fullName evidence="1">Uncharacterized protein</fullName>
    </submittedName>
</protein>
<dbReference type="SUPFAM" id="SSF48371">
    <property type="entry name" value="ARM repeat"/>
    <property type="match status" value="1"/>
</dbReference>
<dbReference type="InterPro" id="IPR035979">
    <property type="entry name" value="RBD_domain_sf"/>
</dbReference>
<dbReference type="Proteomes" id="UP000324800">
    <property type="component" value="Unassembled WGS sequence"/>
</dbReference>
<organism evidence="1 2">
    <name type="scientific">Streblomastix strix</name>
    <dbReference type="NCBI Taxonomy" id="222440"/>
    <lineage>
        <taxon>Eukaryota</taxon>
        <taxon>Metamonada</taxon>
        <taxon>Preaxostyla</taxon>
        <taxon>Oxymonadida</taxon>
        <taxon>Streblomastigidae</taxon>
        <taxon>Streblomastix</taxon>
    </lineage>
</organism>
<dbReference type="EMBL" id="SNRW01001057">
    <property type="protein sequence ID" value="KAA6397990.1"/>
    <property type="molecule type" value="Genomic_DNA"/>
</dbReference>
<accession>A0A5J4WST6</accession>
<sequence length="460" mass="53029">MTQRRLNQDDNNENSDSDVLPADLFQKQGNCCIVCGNIPAETQVAEFRDFMGQYYTILYVWLEEPNGKESIQALIYYQTQGGLNKIQESMNSRIYKFSIIDIEQQNDQLKVISEKFLILQSEKDTEQQKKYVKLLVNNGIIDQIEMFLKKINADIFEENQKGEKKSVASANDVLLTKFACNILILIHEYAPSSFQMAKYVIVAEELMKFLQNTPAHNINTSHIQALLMIMSNPNYYQQDLSRKEDILTLSHLLDHTNLEVKQYVLYLMIHILNVADSRTAQRKPHPFHEDLKRDGVAFFVYQNCLLNGDSVNMKNNAAIVLSVLLRAQKLQLNMLTALILQFKSMLDEKNDCTMQAQTLNLLCGIAANKSNIPDLVSDHFIETISKFIKSQYEDVKSYSLELLMIFAQNGYDTLIRNTLGDMKFLELVGDSYFPLDTQAIQLTMKWCKDEELQKMKKLQD</sequence>
<dbReference type="InterPro" id="IPR016024">
    <property type="entry name" value="ARM-type_fold"/>
</dbReference>
<dbReference type="AlphaFoldDB" id="A0A5J4WST6"/>
<comment type="caution">
    <text evidence="1">The sequence shown here is derived from an EMBL/GenBank/DDBJ whole genome shotgun (WGS) entry which is preliminary data.</text>
</comment>
<proteinExistence type="predicted"/>
<evidence type="ECO:0000313" key="2">
    <source>
        <dbReference type="Proteomes" id="UP000324800"/>
    </source>
</evidence>
<dbReference type="Gene3D" id="1.25.10.10">
    <property type="entry name" value="Leucine-rich Repeat Variant"/>
    <property type="match status" value="1"/>
</dbReference>
<name>A0A5J4WST6_9EUKA</name>
<dbReference type="SUPFAM" id="SSF54928">
    <property type="entry name" value="RNA-binding domain, RBD"/>
    <property type="match status" value="1"/>
</dbReference>
<dbReference type="InterPro" id="IPR011989">
    <property type="entry name" value="ARM-like"/>
</dbReference>
<reference evidence="1 2" key="1">
    <citation type="submission" date="2019-03" db="EMBL/GenBank/DDBJ databases">
        <title>Single cell metagenomics reveals metabolic interactions within the superorganism composed of flagellate Streblomastix strix and complex community of Bacteroidetes bacteria on its surface.</title>
        <authorList>
            <person name="Treitli S.C."/>
            <person name="Kolisko M."/>
            <person name="Husnik F."/>
            <person name="Keeling P."/>
            <person name="Hampl V."/>
        </authorList>
    </citation>
    <scope>NUCLEOTIDE SEQUENCE [LARGE SCALE GENOMIC DNA]</scope>
    <source>
        <strain evidence="1">ST1C</strain>
    </source>
</reference>
<evidence type="ECO:0000313" key="1">
    <source>
        <dbReference type="EMBL" id="KAA6397990.1"/>
    </source>
</evidence>